<name>A0A9Q3UCP2_VIBPH</name>
<evidence type="ECO:0000313" key="3">
    <source>
        <dbReference type="Proteomes" id="UP000726777"/>
    </source>
</evidence>
<reference evidence="2" key="1">
    <citation type="submission" date="2020-09" db="EMBL/GenBank/DDBJ databases">
        <title>Genome sequence of Vibrio parahaemolyticus isolates.</title>
        <authorList>
            <person name="Hammerl J.A."/>
            <person name="Strauch E."/>
        </authorList>
    </citation>
    <scope>NUCLEOTIDE SEQUENCE</scope>
    <source>
        <strain evidence="2">17-VB00146</strain>
    </source>
</reference>
<evidence type="ECO:0000313" key="2">
    <source>
        <dbReference type="EMBL" id="MCC3804814.1"/>
    </source>
</evidence>
<dbReference type="InterPro" id="IPR028087">
    <property type="entry name" value="Tad_N"/>
</dbReference>
<gene>
    <name evidence="2" type="ORF">IB292_07120</name>
</gene>
<accession>A0A9Q3UCP2</accession>
<comment type="caution">
    <text evidence="2">The sequence shown here is derived from an EMBL/GenBank/DDBJ whole genome shotgun (WGS) entry which is preliminary data.</text>
</comment>
<dbReference type="EMBL" id="JACVHL010000005">
    <property type="protein sequence ID" value="MCC3804814.1"/>
    <property type="molecule type" value="Genomic_DNA"/>
</dbReference>
<dbReference type="RefSeq" id="WP_031381261.1">
    <property type="nucleotide sequence ID" value="NZ_CP064041.1"/>
</dbReference>
<dbReference type="AlphaFoldDB" id="A0A9Q3UCP2"/>
<dbReference type="Proteomes" id="UP000726777">
    <property type="component" value="Unassembled WGS sequence"/>
</dbReference>
<proteinExistence type="predicted"/>
<sequence length="422" mass="44873">MRRKMQTATRRTQKGITLVLISLVLLILLGVAAFGIDLNHQILNKTRLQNSVDAAALAAAVVADETSNVSEAETAAKTYLAGFSTSSGNSELTFTDENTSVRFSMDMSPESFVKAGDFNPPISGEYDIYVRVEVSNLELGRFLSAIFGIDKQVSASAVAGRSAGINYTCNISPIAMCADTSSPETSWGYVPQPGYNPSVDRIASTLYQLKPADNQSGGIGPGNFHLLDLGVSGKNAVRDAFAGATNNCITIGGTVDTETGKGTGPVAQGINTRFGKFNGPTEEGGAVKSDKYVEEPSPLLESDTYQSSNFYYADYVSAIESCSSGGTCNSNYYDADGSSGRRILRVPIINCDSTTSGKQTVQVLGLGCFFLLQEVKQKGNESEIYGQFLEDCVINNGSTGTDPSDKGLYKIQLYKDPLSEAS</sequence>
<feature type="domain" description="Putative Flp pilus-assembly TadG-like N-terminal" evidence="1">
    <location>
        <begin position="17"/>
        <end position="60"/>
    </location>
</feature>
<organism evidence="2 3">
    <name type="scientific">Vibrio parahaemolyticus</name>
    <dbReference type="NCBI Taxonomy" id="670"/>
    <lineage>
        <taxon>Bacteria</taxon>
        <taxon>Pseudomonadati</taxon>
        <taxon>Pseudomonadota</taxon>
        <taxon>Gammaproteobacteria</taxon>
        <taxon>Vibrionales</taxon>
        <taxon>Vibrionaceae</taxon>
        <taxon>Vibrio</taxon>
    </lineage>
</organism>
<protein>
    <recommendedName>
        <fullName evidence="1">Putative Flp pilus-assembly TadG-like N-terminal domain-containing protein</fullName>
    </recommendedName>
</protein>
<dbReference type="Pfam" id="PF13400">
    <property type="entry name" value="Tad"/>
    <property type="match status" value="1"/>
</dbReference>
<evidence type="ECO:0000259" key="1">
    <source>
        <dbReference type="Pfam" id="PF13400"/>
    </source>
</evidence>